<dbReference type="Proteomes" id="UP000465221">
    <property type="component" value="Unassembled WGS sequence"/>
</dbReference>
<reference evidence="2 3" key="1">
    <citation type="submission" date="2020-01" db="EMBL/GenBank/DDBJ databases">
        <title>Draft genome sequence of Aspergillus udagawae IFM 46972.</title>
        <authorList>
            <person name="Takahashi H."/>
            <person name="Yaguchi T."/>
        </authorList>
    </citation>
    <scope>NUCLEOTIDE SEQUENCE [LARGE SCALE GENOMIC DNA]</scope>
    <source>
        <strain evidence="2 3">IFM 46972</strain>
    </source>
</reference>
<name>A0A8H3N467_9EURO</name>
<dbReference type="Gene3D" id="3.40.50.1240">
    <property type="entry name" value="Phosphoglycerate mutase-like"/>
    <property type="match status" value="1"/>
</dbReference>
<evidence type="ECO:0008006" key="4">
    <source>
        <dbReference type="Google" id="ProtNLM"/>
    </source>
</evidence>
<dbReference type="InterPro" id="IPR029033">
    <property type="entry name" value="His_PPase_superfam"/>
</dbReference>
<protein>
    <recommendedName>
        <fullName evidence="4">Phosphoglycerate mutase family protein</fullName>
    </recommendedName>
</protein>
<gene>
    <name evidence="2" type="ORF">IFM46972_01680</name>
</gene>
<evidence type="ECO:0000313" key="3">
    <source>
        <dbReference type="Proteomes" id="UP000465221"/>
    </source>
</evidence>
<feature type="region of interest" description="Disordered" evidence="1">
    <location>
        <begin position="1"/>
        <end position="24"/>
    </location>
</feature>
<comment type="caution">
    <text evidence="2">The sequence shown here is derived from an EMBL/GenBank/DDBJ whole genome shotgun (WGS) entry which is preliminary data.</text>
</comment>
<evidence type="ECO:0000256" key="1">
    <source>
        <dbReference type="SAM" id="MobiDB-lite"/>
    </source>
</evidence>
<dbReference type="SUPFAM" id="SSF53254">
    <property type="entry name" value="Phosphoglycerate mutase-like"/>
    <property type="match status" value="1"/>
</dbReference>
<organism evidence="2 3">
    <name type="scientific">Aspergillus udagawae</name>
    <dbReference type="NCBI Taxonomy" id="91492"/>
    <lineage>
        <taxon>Eukaryota</taxon>
        <taxon>Fungi</taxon>
        <taxon>Dikarya</taxon>
        <taxon>Ascomycota</taxon>
        <taxon>Pezizomycotina</taxon>
        <taxon>Eurotiomycetes</taxon>
        <taxon>Eurotiomycetidae</taxon>
        <taxon>Eurotiales</taxon>
        <taxon>Aspergillaceae</taxon>
        <taxon>Aspergillus</taxon>
        <taxon>Aspergillus subgen. Fumigati</taxon>
    </lineage>
</organism>
<proteinExistence type="predicted"/>
<sequence>MQSTPTVYMIRHGEKPRGGAPNLSAQGEARAQRLRKVFGKEGGFNIGYIIAEHPRKDGSRARSYETVQPLANDLKDLGVEFNTDIKKHDAVGVARAVKEYHGTGNVLICWEHHNLSDIAEAIGIKEFAKTSGWSGKLEYPDSRFDLIWVAPTPYNEITEVLSEDNL</sequence>
<accession>A0A8H3N467</accession>
<dbReference type="AlphaFoldDB" id="A0A8H3N467"/>
<dbReference type="EMBL" id="BLKC01000008">
    <property type="protein sequence ID" value="GFF26190.1"/>
    <property type="molecule type" value="Genomic_DNA"/>
</dbReference>
<evidence type="ECO:0000313" key="2">
    <source>
        <dbReference type="EMBL" id="GFF26190.1"/>
    </source>
</evidence>